<comment type="caution">
    <text evidence="3">The sequence shown here is derived from an EMBL/GenBank/DDBJ whole genome shotgun (WGS) entry which is preliminary data.</text>
</comment>
<keyword evidence="4" id="KW-1185">Reference proteome</keyword>
<dbReference type="InterPro" id="IPR003774">
    <property type="entry name" value="AlgH-like"/>
</dbReference>
<dbReference type="OrthoDB" id="9807486at2"/>
<evidence type="ECO:0000313" key="4">
    <source>
        <dbReference type="Proteomes" id="UP000279470"/>
    </source>
</evidence>
<dbReference type="Gene3D" id="3.40.1740.10">
    <property type="entry name" value="VC0467-like"/>
    <property type="match status" value="1"/>
</dbReference>
<dbReference type="PANTHER" id="PTHR30327">
    <property type="entry name" value="UNCHARACTERIZED PROTEIN YQGE"/>
    <property type="match status" value="1"/>
</dbReference>
<name>A0A429XTK3_9RICK</name>
<dbReference type="RefSeq" id="WP_126044330.1">
    <property type="nucleotide sequence ID" value="NZ_RXFM01000009.1"/>
</dbReference>
<reference evidence="4" key="1">
    <citation type="submission" date="2018-11" db="EMBL/GenBank/DDBJ databases">
        <title>Phylogenetic, genomic, and biogeographic characterization of a novel and ubiquitous marine invertebrate-associated Rickettsiales parasite, Candidatus Marinoinvertebrata rohwerii, gen. nov., sp. nov.</title>
        <authorList>
            <person name="Klinges J.G."/>
            <person name="Rosales S.M."/>
            <person name="Mcminds R."/>
            <person name="Shaver E.C."/>
            <person name="Shantz A."/>
            <person name="Peters E.C."/>
            <person name="Burkepile D.E."/>
            <person name="Silliman B.R."/>
            <person name="Vega Thurber R.L."/>
        </authorList>
    </citation>
    <scope>NUCLEOTIDE SEQUENCE [LARGE SCALE GENOMIC DNA]</scope>
    <source>
        <strain evidence="4">a_cerv_44</strain>
    </source>
</reference>
<dbReference type="EMBL" id="RXFM01000009">
    <property type="protein sequence ID" value="RST71099.1"/>
    <property type="molecule type" value="Genomic_DNA"/>
</dbReference>
<dbReference type="GO" id="GO:0005829">
    <property type="term" value="C:cytosol"/>
    <property type="evidence" value="ECO:0007669"/>
    <property type="project" value="TreeGrafter"/>
</dbReference>
<dbReference type="Pfam" id="PF02622">
    <property type="entry name" value="DUF179"/>
    <property type="match status" value="1"/>
</dbReference>
<proteinExistence type="inferred from homology"/>
<gene>
    <name evidence="3" type="ORF">EIC27_01155</name>
</gene>
<dbReference type="Proteomes" id="UP000279470">
    <property type="component" value="Unassembled WGS sequence"/>
</dbReference>
<evidence type="ECO:0000313" key="3">
    <source>
        <dbReference type="EMBL" id="RST71099.1"/>
    </source>
</evidence>
<dbReference type="SUPFAM" id="SSF143456">
    <property type="entry name" value="VC0467-like"/>
    <property type="match status" value="1"/>
</dbReference>
<dbReference type="PANTHER" id="PTHR30327:SF1">
    <property type="entry name" value="UPF0301 PROTEIN YQGE"/>
    <property type="match status" value="1"/>
</dbReference>
<comment type="similarity">
    <text evidence="1 2">Belongs to the UPF0301 (AlgH) family.</text>
</comment>
<sequence length="190" mass="21750">MKTNFNSLEGKILIASPKLEDRFFEKSLIYIFMHDRNGVLGVILNHEIGSVSNHELLKLFDKNIDKIKDEKLPIVFGGPVNTERIIALSIDKKQEQQFSSLQSIVLHTDIQNFVKNFIIKSNKSKFLLARGISAWDSNQLEDEIAENSWFIIQPKIELIFSHKIKNKWSFAIEQLGIKDSSFIAPYSGNA</sequence>
<dbReference type="HAMAP" id="MF_00758">
    <property type="entry name" value="UPF0301"/>
    <property type="match status" value="1"/>
</dbReference>
<evidence type="ECO:0000256" key="1">
    <source>
        <dbReference type="ARBA" id="ARBA00009600"/>
    </source>
</evidence>
<dbReference type="AlphaFoldDB" id="A0A429XTK3"/>
<organism evidence="3 4">
    <name type="scientific">Candidatus Aquarickettsia rohweri</name>
    <dbReference type="NCBI Taxonomy" id="2602574"/>
    <lineage>
        <taxon>Bacteria</taxon>
        <taxon>Pseudomonadati</taxon>
        <taxon>Pseudomonadota</taxon>
        <taxon>Alphaproteobacteria</taxon>
        <taxon>Rickettsiales</taxon>
        <taxon>Candidatus Midichloriaceae</taxon>
        <taxon>Candidatus Aquarickettsia</taxon>
    </lineage>
</organism>
<protein>
    <recommendedName>
        <fullName evidence="2">UPF0301 protein EIC27_01155</fullName>
    </recommendedName>
</protein>
<evidence type="ECO:0000256" key="2">
    <source>
        <dbReference type="HAMAP-Rule" id="MF_00758"/>
    </source>
</evidence>
<accession>A0A429XTK3</accession>